<dbReference type="RefSeq" id="WP_091902548.1">
    <property type="nucleotide sequence ID" value="NZ_FOYX01000001.1"/>
</dbReference>
<keyword evidence="3" id="KW-1185">Reference proteome</keyword>
<evidence type="ECO:0000313" key="3">
    <source>
        <dbReference type="Proteomes" id="UP000199462"/>
    </source>
</evidence>
<accession>A0A1I6IEZ0</accession>
<organism evidence="2 3">
    <name type="scientific">Maribacter stanieri</name>
    <dbReference type="NCBI Taxonomy" id="440514"/>
    <lineage>
        <taxon>Bacteria</taxon>
        <taxon>Pseudomonadati</taxon>
        <taxon>Bacteroidota</taxon>
        <taxon>Flavobacteriia</taxon>
        <taxon>Flavobacteriales</taxon>
        <taxon>Flavobacteriaceae</taxon>
        <taxon>Maribacter</taxon>
    </lineage>
</organism>
<dbReference type="Pfam" id="PF10990">
    <property type="entry name" value="DUF2809"/>
    <property type="match status" value="1"/>
</dbReference>
<evidence type="ECO:0000313" key="2">
    <source>
        <dbReference type="EMBL" id="SFR65243.1"/>
    </source>
</evidence>
<dbReference type="AlphaFoldDB" id="A0A1I6IEZ0"/>
<proteinExistence type="predicted"/>
<protein>
    <recommendedName>
        <fullName evidence="4">DUF2809 domain-containing protein</fullName>
    </recommendedName>
</protein>
<dbReference type="InterPro" id="IPR021257">
    <property type="entry name" value="DUF2809"/>
</dbReference>
<dbReference type="STRING" id="440514.SAMN04488010_1590"/>
<keyword evidence="1" id="KW-1133">Transmembrane helix</keyword>
<feature type="transmembrane region" description="Helical" evidence="1">
    <location>
        <begin position="7"/>
        <end position="25"/>
    </location>
</feature>
<feature type="transmembrane region" description="Helical" evidence="1">
    <location>
        <begin position="31"/>
        <end position="49"/>
    </location>
</feature>
<dbReference type="Proteomes" id="UP000199462">
    <property type="component" value="Unassembled WGS sequence"/>
</dbReference>
<name>A0A1I6IEZ0_9FLAO</name>
<evidence type="ECO:0000256" key="1">
    <source>
        <dbReference type="SAM" id="Phobius"/>
    </source>
</evidence>
<keyword evidence="1" id="KW-0812">Transmembrane</keyword>
<feature type="transmembrane region" description="Helical" evidence="1">
    <location>
        <begin position="61"/>
        <end position="84"/>
    </location>
</feature>
<reference evidence="3" key="1">
    <citation type="submission" date="2016-10" db="EMBL/GenBank/DDBJ databases">
        <authorList>
            <person name="Varghese N."/>
            <person name="Submissions S."/>
        </authorList>
    </citation>
    <scope>NUCLEOTIDE SEQUENCE [LARGE SCALE GENOMIC DNA]</scope>
    <source>
        <strain evidence="3">DSM 19891</strain>
    </source>
</reference>
<gene>
    <name evidence="2" type="ORF">SAMN04488010_1590</name>
</gene>
<evidence type="ECO:0008006" key="4">
    <source>
        <dbReference type="Google" id="ProtNLM"/>
    </source>
</evidence>
<feature type="transmembrane region" description="Helical" evidence="1">
    <location>
        <begin position="104"/>
        <end position="120"/>
    </location>
</feature>
<sequence length="130" mass="15339">MKFKFNHIYFIYFLALLGIEILIAVFLKSGFIRHTFGDYLVVILMFYFFKSFVKANDITLGIITLLIAYAIEFLQLTNMLSYFGVEQSKWANLIFGNYFSIQDLLAYTLGILTVTSLEFKKRFQLKYFKK</sequence>
<dbReference type="EMBL" id="FOYX01000001">
    <property type="protein sequence ID" value="SFR65243.1"/>
    <property type="molecule type" value="Genomic_DNA"/>
</dbReference>
<keyword evidence="1" id="KW-0472">Membrane</keyword>